<dbReference type="PANTHER" id="PTHR40590:SF1">
    <property type="entry name" value="CYTOPLASMIC PROTEIN"/>
    <property type="match status" value="1"/>
</dbReference>
<dbReference type="Proteomes" id="UP000245125">
    <property type="component" value="Unassembled WGS sequence"/>
</dbReference>
<dbReference type="CDD" id="cd14789">
    <property type="entry name" value="Tiki"/>
    <property type="match status" value="1"/>
</dbReference>
<proteinExistence type="predicted"/>
<gene>
    <name evidence="1" type="ORF">NBG4_100035</name>
</gene>
<evidence type="ECO:0000313" key="2">
    <source>
        <dbReference type="Proteomes" id="UP000245125"/>
    </source>
</evidence>
<sequence length="323" mass="36020">MPGDQKPNCSTLCQPWYNFDDMRICPARKNMLLLLLFFIALVSASSLSSGHAGAAGQKNFMWKVRSKTATVYLLGSIHYMKKEAYPLNIVIEDAFSKSNVLAVEANVNDPDKLYFSRLIDQAFYPGEDTLEKHVSRQTYELVTRAFDKYGLPAEILAKERPWFLALTLTALELLKSGYDPQYGVDMHFLTKAGEKKIVELESLEQQVTLLSGFSDAEQEAFLVHTIKELDSMSAESDILMRTWKAGDASGLESILSKNAGSDQGMAAVYEKILYARNRSMASRVEGLLRSNDTCFVVVGAAHLVGNRGIVELLRTKGYSVEQM</sequence>
<organism evidence="1 2">
    <name type="scientific">Candidatus Sulfobium mesophilum</name>
    <dbReference type="NCBI Taxonomy" id="2016548"/>
    <lineage>
        <taxon>Bacteria</taxon>
        <taxon>Pseudomonadati</taxon>
        <taxon>Nitrospirota</taxon>
        <taxon>Nitrospiria</taxon>
        <taxon>Nitrospirales</taxon>
        <taxon>Nitrospiraceae</taxon>
        <taxon>Candidatus Sulfobium</taxon>
    </lineage>
</organism>
<accession>A0A2U3QE30</accession>
<dbReference type="AlphaFoldDB" id="A0A2U3QE30"/>
<evidence type="ECO:0000313" key="1">
    <source>
        <dbReference type="EMBL" id="SPP99595.1"/>
    </source>
</evidence>
<dbReference type="EMBL" id="OUUY01000002">
    <property type="protein sequence ID" value="SPP99595.1"/>
    <property type="molecule type" value="Genomic_DNA"/>
</dbReference>
<dbReference type="Pfam" id="PF01963">
    <property type="entry name" value="TraB_PrgY_gumN"/>
    <property type="match status" value="1"/>
</dbReference>
<protein>
    <submittedName>
        <fullName evidence="1">GumN</fullName>
    </submittedName>
</protein>
<dbReference type="InterPro" id="IPR047111">
    <property type="entry name" value="YbaP-like"/>
</dbReference>
<name>A0A2U3QE30_9BACT</name>
<dbReference type="OrthoDB" id="9798714at2"/>
<reference evidence="2" key="1">
    <citation type="submission" date="2018-03" db="EMBL/GenBank/DDBJ databases">
        <authorList>
            <person name="Zecchin S."/>
        </authorList>
    </citation>
    <scope>NUCLEOTIDE SEQUENCE [LARGE SCALE GENOMIC DNA]</scope>
</reference>
<dbReference type="PANTHER" id="PTHR40590">
    <property type="entry name" value="CYTOPLASMIC PROTEIN-RELATED"/>
    <property type="match status" value="1"/>
</dbReference>
<keyword evidence="2" id="KW-1185">Reference proteome</keyword>
<dbReference type="InterPro" id="IPR002816">
    <property type="entry name" value="TraB/PrgY/GumN_fam"/>
</dbReference>